<evidence type="ECO:0000256" key="4">
    <source>
        <dbReference type="ARBA" id="ARBA00022989"/>
    </source>
</evidence>
<protein>
    <recommendedName>
        <fullName evidence="6">Receptor expression-enhancing protein</fullName>
    </recommendedName>
</protein>
<reference evidence="9" key="1">
    <citation type="submission" date="2016-06" db="UniProtKB">
        <authorList>
            <consortium name="WormBaseParasite"/>
        </authorList>
    </citation>
    <scope>IDENTIFICATION</scope>
</reference>
<comment type="subcellular location">
    <subcellularLocation>
        <location evidence="1 6">Membrane</location>
        <topology evidence="1 6">Multi-pass membrane protein</topology>
    </subcellularLocation>
</comment>
<evidence type="ECO:0000256" key="3">
    <source>
        <dbReference type="ARBA" id="ARBA00022692"/>
    </source>
</evidence>
<accession>A0A183B1I9</accession>
<feature type="transmembrane region" description="Helical" evidence="6">
    <location>
        <begin position="133"/>
        <end position="150"/>
    </location>
</feature>
<dbReference type="EMBL" id="UZAN01054249">
    <property type="protein sequence ID" value="VDP90346.1"/>
    <property type="molecule type" value="Genomic_DNA"/>
</dbReference>
<evidence type="ECO:0000313" key="9">
    <source>
        <dbReference type="WBParaSite" id="ECPE_0001311201-mRNA-1"/>
    </source>
</evidence>
<evidence type="ECO:0000313" key="8">
    <source>
        <dbReference type="Proteomes" id="UP000272942"/>
    </source>
</evidence>
<evidence type="ECO:0000256" key="2">
    <source>
        <dbReference type="ARBA" id="ARBA00008573"/>
    </source>
</evidence>
<dbReference type="GO" id="GO:0016020">
    <property type="term" value="C:membrane"/>
    <property type="evidence" value="ECO:0007669"/>
    <property type="project" value="UniProtKB-SubCell"/>
</dbReference>
<evidence type="ECO:0000256" key="6">
    <source>
        <dbReference type="RuleBase" id="RU362006"/>
    </source>
</evidence>
<dbReference type="InterPro" id="IPR004345">
    <property type="entry name" value="TB2_DP1_HVA22"/>
</dbReference>
<organism evidence="9">
    <name type="scientific">Echinostoma caproni</name>
    <dbReference type="NCBI Taxonomy" id="27848"/>
    <lineage>
        <taxon>Eukaryota</taxon>
        <taxon>Metazoa</taxon>
        <taxon>Spiralia</taxon>
        <taxon>Lophotrochozoa</taxon>
        <taxon>Platyhelminthes</taxon>
        <taxon>Trematoda</taxon>
        <taxon>Digenea</taxon>
        <taxon>Plagiorchiida</taxon>
        <taxon>Echinostomata</taxon>
        <taxon>Echinostomatoidea</taxon>
        <taxon>Echinostomatidae</taxon>
        <taxon>Echinostoma</taxon>
    </lineage>
</organism>
<gene>
    <name evidence="7" type="ORF">ECPE_LOCUS13074</name>
</gene>
<dbReference type="WBParaSite" id="ECPE_0001311201-mRNA-1">
    <property type="protein sequence ID" value="ECPE_0001311201-mRNA-1"/>
    <property type="gene ID" value="ECPE_0001311201"/>
</dbReference>
<dbReference type="Proteomes" id="UP000272942">
    <property type="component" value="Unassembled WGS sequence"/>
</dbReference>
<dbReference type="Pfam" id="PF03134">
    <property type="entry name" value="TB2_DP1_HVA22"/>
    <property type="match status" value="1"/>
</dbReference>
<dbReference type="OrthoDB" id="10009287at2759"/>
<keyword evidence="4 6" id="KW-1133">Transmembrane helix</keyword>
<evidence type="ECO:0000256" key="1">
    <source>
        <dbReference type="ARBA" id="ARBA00004141"/>
    </source>
</evidence>
<reference evidence="7 8" key="2">
    <citation type="submission" date="2018-11" db="EMBL/GenBank/DDBJ databases">
        <authorList>
            <consortium name="Pathogen Informatics"/>
        </authorList>
    </citation>
    <scope>NUCLEOTIDE SEQUENCE [LARGE SCALE GENOMIC DNA]</scope>
    <source>
        <strain evidence="7 8">Egypt</strain>
    </source>
</reference>
<dbReference type="AlphaFoldDB" id="A0A183B1I9"/>
<comment type="caution">
    <text evidence="6">Lacks conserved residue(s) required for the propagation of feature annotation.</text>
</comment>
<keyword evidence="5 6" id="KW-0472">Membrane</keyword>
<dbReference type="PANTHER" id="PTHR12300:SF161">
    <property type="entry name" value="RECEPTOR EXPRESSION-ENHANCING PROTEIN"/>
    <property type="match status" value="1"/>
</dbReference>
<name>A0A183B1I9_9TREM</name>
<proteinExistence type="inferred from homology"/>
<dbReference type="PANTHER" id="PTHR12300">
    <property type="entry name" value="HVA22-LIKE PROTEINS"/>
    <property type="match status" value="1"/>
</dbReference>
<evidence type="ECO:0000313" key="7">
    <source>
        <dbReference type="EMBL" id="VDP90346.1"/>
    </source>
</evidence>
<keyword evidence="8" id="KW-1185">Reference proteome</keyword>
<evidence type="ECO:0000256" key="5">
    <source>
        <dbReference type="ARBA" id="ARBA00023136"/>
    </source>
</evidence>
<comment type="similarity">
    <text evidence="2 6">Belongs to the DP1 family.</text>
</comment>
<sequence length="211" mass="24962">MDKLRSLRSSLDENLHQKNAFNDLLAKAEEKTKISRVNLVLGMIFLRQYSVVRFCRFPRPLFGLRIWDQSHRYSHWFHISRIQIVRIAYFLTFSCSIKALETFDKEDDTKWLTYWVVFATVSVIEAFTDIFFYWIPLYSLLKCCVFLFLMTPTKPNGSIMIYEKLIRPYILKHEKKLDQAFDAAADLAGDFANTGEYFYNQKFLTLSGCPR</sequence>
<keyword evidence="3 6" id="KW-0812">Transmembrane</keyword>